<accession>A0A0P1ANZ5</accession>
<dbReference type="RefSeq" id="XP_024579535.1">
    <property type="nucleotide sequence ID" value="XM_024729127.1"/>
</dbReference>
<organism evidence="2 3">
    <name type="scientific">Plasmopara halstedii</name>
    <name type="common">Downy mildew of sunflower</name>
    <dbReference type="NCBI Taxonomy" id="4781"/>
    <lineage>
        <taxon>Eukaryota</taxon>
        <taxon>Sar</taxon>
        <taxon>Stramenopiles</taxon>
        <taxon>Oomycota</taxon>
        <taxon>Peronosporomycetes</taxon>
        <taxon>Peronosporales</taxon>
        <taxon>Peronosporaceae</taxon>
        <taxon>Plasmopara</taxon>
    </lineage>
</organism>
<feature type="region of interest" description="Disordered" evidence="1">
    <location>
        <begin position="251"/>
        <end position="273"/>
    </location>
</feature>
<proteinExistence type="predicted"/>
<dbReference type="GeneID" id="36408435"/>
<dbReference type="EMBL" id="CCYD01000653">
    <property type="protein sequence ID" value="CEG43166.1"/>
    <property type="molecule type" value="Genomic_DNA"/>
</dbReference>
<name>A0A0P1ANZ5_PLAHL</name>
<dbReference type="Proteomes" id="UP000054928">
    <property type="component" value="Unassembled WGS sequence"/>
</dbReference>
<dbReference type="STRING" id="4781.A0A0P1ANZ5"/>
<dbReference type="AlphaFoldDB" id="A0A0P1ANZ5"/>
<keyword evidence="3" id="KW-1185">Reference proteome</keyword>
<evidence type="ECO:0000256" key="1">
    <source>
        <dbReference type="SAM" id="MobiDB-lite"/>
    </source>
</evidence>
<protein>
    <submittedName>
        <fullName evidence="2">Reduced growth phenotype protein 1</fullName>
    </submittedName>
</protein>
<sequence length="480" mass="52394">MQAESVLVAQLASRYFRPGSVVKGVVRLVSRQEKPDAQSEISYVVARVHGHVTVDSNLLTLPVVHVDSPHPASQDDQAQSKAKSLDSDFHLDTLPDVQNFSGDTGTCIFCSQPTVLLSDVNIAPTQSERDAATSKMNKQIVLIDSFEAVQNETAERCTREFAIALPEIICPSFRGSSARVFYVVSVTAQQAIAGSKPISVHLPFEVYGSEYFFEASTVASATHLAASQNESDDCDASDYKNAVSMSKKAKQVGGTTRVGRLDRSESGPSAPAGVRIGSEIPFELRPSLMHGRVETEQMQRAQTSIFTIGKDSSHLVRFLLTKQVYQPGDVLLGVFDFTRASIPCYEVSATLCQEESLSSMALDPNRVVQSKVFGNFHEYTLGVLQTNLRFSIPHNALPTIKTDLVCFQWHLRFNFSAGALPPQDETAAATPQQRQSFQWQVPIIVRSAVVTERNQLANVSHKLYSGSTRAASLSSSSKTS</sequence>
<dbReference type="PANTHER" id="PTHR12507">
    <property type="entry name" value="REDUCED GROWTH PHENOTYPE 1 RGP1, YEAST -RELATED"/>
    <property type="match status" value="1"/>
</dbReference>
<dbReference type="InterPro" id="IPR014848">
    <property type="entry name" value="Rgp1"/>
</dbReference>
<dbReference type="OMA" id="ASIPCYE"/>
<evidence type="ECO:0000313" key="2">
    <source>
        <dbReference type="EMBL" id="CEG43166.1"/>
    </source>
</evidence>
<reference evidence="3" key="1">
    <citation type="submission" date="2014-09" db="EMBL/GenBank/DDBJ databases">
        <authorList>
            <person name="Sharma Rahul"/>
            <person name="Thines Marco"/>
        </authorList>
    </citation>
    <scope>NUCLEOTIDE SEQUENCE [LARGE SCALE GENOMIC DNA]</scope>
</reference>
<dbReference type="Pfam" id="PF08737">
    <property type="entry name" value="Rgp1"/>
    <property type="match status" value="1"/>
</dbReference>
<dbReference type="OrthoDB" id="1918at2759"/>
<evidence type="ECO:0000313" key="3">
    <source>
        <dbReference type="Proteomes" id="UP000054928"/>
    </source>
</evidence>